<evidence type="ECO:0000313" key="1">
    <source>
        <dbReference type="EMBL" id="KAG8634838.1"/>
    </source>
</evidence>
<sequence>MAQMLLLAGPGVLISTFCLGSALKLAFPYNWSWKTSLLLGGLLSATDPVAVVALLKDLGASKKLSTIIEGESLMNDGTAIVVYQLFYRMVIGESSSWGGIAKFLVEVCLGAVGIGLAFGIASVLWLGYIFNDTVIEIALTLAVSYIAYFTAQEGAGVSGVLAVMTLGMFYSAAARAAFKGDGQQSLHHFWEMVAYIANTLIFILSGVVIAEGVLSSENIFHNHGNSWGYLFLLYIYVQVSRLVVVGVLYPFLQYFGYGLDWKEATILVWSGLRGAVALSLSLSVKFVFFTGGIVFLTLIVNGSATQFILCLLDMDKLSAAKRRILEYTKYEMLNKALAAFGDLGDDEELGPADWPNVKRYIASLDNLEGCVDPKNATESENNLDPTNLEDIRVRLLNGVQSAYWRMLDEGRITQITANILMQSIDEAIDLAIGPLCDWKGLKANVHFPSYYRSCPRKLITYFIIGRLESACYICAAFLRAHRIARWQLHDFLGDNELASKVINESEAEGKEAREFLEDVRGTFPEVLRVLKTRQVTHSVLRHLINYVQSLGMVGLLEEKEMLHLHDAVQADLKRLLRDPPLVNIPKITDLISNHPLLGALPPTVCEPLVGSTKRTMKPRGSRLYKQGSKSTGVWLISNGVVKWSNNTRNRHSLHPTFTHGSTLGIYEVLARKPYICDMITDSVVLCFFVKSEKILSAAESDANVEDFMWKESAIILAKILLPQVFEEMSMQDLRTLVSERSMIYTHLGGEILEIPNNSIGFLLEGRVRTHGFQEELITSPAALLPPRRNQSFGNANGIHSIQNEEIDGAETASLSHQRSWYQVDEKVRMITFDMAAFEADRALLRRSSSLVPHTGDHPHKPLSREHGLMSWPENFYKSKLHQRNLISGVVSSLPARAMQLSIFGSMVDWEWRSQRSSSSLVNRSHSMPFSRTASLQGRPVVSVRSEGSTTLSKNLQVRRFSRYVLAPPPKRTDANESHALDDSSDESGDEDNHVIRIDSPSRLSFHLAP</sequence>
<name>A0ACB7G532_MANES</name>
<dbReference type="Proteomes" id="UP000091857">
    <property type="component" value="Chromosome 17"/>
</dbReference>
<organism evidence="1 2">
    <name type="scientific">Manihot esculenta</name>
    <name type="common">Cassava</name>
    <name type="synonym">Jatropha manihot</name>
    <dbReference type="NCBI Taxonomy" id="3983"/>
    <lineage>
        <taxon>Eukaryota</taxon>
        <taxon>Viridiplantae</taxon>
        <taxon>Streptophyta</taxon>
        <taxon>Embryophyta</taxon>
        <taxon>Tracheophyta</taxon>
        <taxon>Spermatophyta</taxon>
        <taxon>Magnoliopsida</taxon>
        <taxon>eudicotyledons</taxon>
        <taxon>Gunneridae</taxon>
        <taxon>Pentapetalae</taxon>
        <taxon>rosids</taxon>
        <taxon>fabids</taxon>
        <taxon>Malpighiales</taxon>
        <taxon>Euphorbiaceae</taxon>
        <taxon>Crotonoideae</taxon>
        <taxon>Manihoteae</taxon>
        <taxon>Manihot</taxon>
    </lineage>
</organism>
<protein>
    <submittedName>
        <fullName evidence="1">Uncharacterized protein</fullName>
    </submittedName>
</protein>
<proteinExistence type="predicted"/>
<reference evidence="2" key="1">
    <citation type="journal article" date="2016" name="Nat. Biotechnol.">
        <title>Sequencing wild and cultivated cassava and related species reveals extensive interspecific hybridization and genetic diversity.</title>
        <authorList>
            <person name="Bredeson J.V."/>
            <person name="Lyons J.B."/>
            <person name="Prochnik S.E."/>
            <person name="Wu G.A."/>
            <person name="Ha C.M."/>
            <person name="Edsinger-Gonzales E."/>
            <person name="Grimwood J."/>
            <person name="Schmutz J."/>
            <person name="Rabbi I.Y."/>
            <person name="Egesi C."/>
            <person name="Nauluvula P."/>
            <person name="Lebot V."/>
            <person name="Ndunguru J."/>
            <person name="Mkamilo G."/>
            <person name="Bart R.S."/>
            <person name="Setter T.L."/>
            <person name="Gleadow R.M."/>
            <person name="Kulakow P."/>
            <person name="Ferguson M.E."/>
            <person name="Rounsley S."/>
            <person name="Rokhsar D.S."/>
        </authorList>
    </citation>
    <scope>NUCLEOTIDE SEQUENCE [LARGE SCALE GENOMIC DNA]</scope>
    <source>
        <strain evidence="2">cv. AM560-2</strain>
    </source>
</reference>
<evidence type="ECO:0000313" key="2">
    <source>
        <dbReference type="Proteomes" id="UP000091857"/>
    </source>
</evidence>
<keyword evidence="2" id="KW-1185">Reference proteome</keyword>
<accession>A0ACB7G532</accession>
<comment type="caution">
    <text evidence="1">The sequence shown here is derived from an EMBL/GenBank/DDBJ whole genome shotgun (WGS) entry which is preliminary data.</text>
</comment>
<dbReference type="EMBL" id="CM004403">
    <property type="protein sequence ID" value="KAG8634838.1"/>
    <property type="molecule type" value="Genomic_DNA"/>
</dbReference>
<gene>
    <name evidence="1" type="ORF">MANES_17G091100v8</name>
</gene>